<dbReference type="InterPro" id="IPR002048">
    <property type="entry name" value="EF_hand_dom"/>
</dbReference>
<dbReference type="Pfam" id="PF13405">
    <property type="entry name" value="EF-hand_6"/>
    <property type="match status" value="1"/>
</dbReference>
<dbReference type="InterPro" id="IPR011992">
    <property type="entry name" value="EF-hand-dom_pair"/>
</dbReference>
<gene>
    <name evidence="5" type="ORF">KP79_PYT23609</name>
</gene>
<dbReference type="STRING" id="6573.A0A210Q8Y2"/>
<dbReference type="EMBL" id="NEDP02004556">
    <property type="protein sequence ID" value="OWF45186.1"/>
    <property type="molecule type" value="Genomic_DNA"/>
</dbReference>
<dbReference type="Proteomes" id="UP000242188">
    <property type="component" value="Unassembled WGS sequence"/>
</dbReference>
<dbReference type="SMART" id="SM00054">
    <property type="entry name" value="EFh"/>
    <property type="match status" value="2"/>
</dbReference>
<reference evidence="5 6" key="1">
    <citation type="journal article" date="2017" name="Nat. Ecol. Evol.">
        <title>Scallop genome provides insights into evolution of bilaterian karyotype and development.</title>
        <authorList>
            <person name="Wang S."/>
            <person name="Zhang J."/>
            <person name="Jiao W."/>
            <person name="Li J."/>
            <person name="Xun X."/>
            <person name="Sun Y."/>
            <person name="Guo X."/>
            <person name="Huan P."/>
            <person name="Dong B."/>
            <person name="Zhang L."/>
            <person name="Hu X."/>
            <person name="Sun X."/>
            <person name="Wang J."/>
            <person name="Zhao C."/>
            <person name="Wang Y."/>
            <person name="Wang D."/>
            <person name="Huang X."/>
            <person name="Wang R."/>
            <person name="Lv J."/>
            <person name="Li Y."/>
            <person name="Zhang Z."/>
            <person name="Liu B."/>
            <person name="Lu W."/>
            <person name="Hui Y."/>
            <person name="Liang J."/>
            <person name="Zhou Z."/>
            <person name="Hou R."/>
            <person name="Li X."/>
            <person name="Liu Y."/>
            <person name="Li H."/>
            <person name="Ning X."/>
            <person name="Lin Y."/>
            <person name="Zhao L."/>
            <person name="Xing Q."/>
            <person name="Dou J."/>
            <person name="Li Y."/>
            <person name="Mao J."/>
            <person name="Guo H."/>
            <person name="Dou H."/>
            <person name="Li T."/>
            <person name="Mu C."/>
            <person name="Jiang W."/>
            <person name="Fu Q."/>
            <person name="Fu X."/>
            <person name="Miao Y."/>
            <person name="Liu J."/>
            <person name="Yu Q."/>
            <person name="Li R."/>
            <person name="Liao H."/>
            <person name="Li X."/>
            <person name="Kong Y."/>
            <person name="Jiang Z."/>
            <person name="Chourrout D."/>
            <person name="Li R."/>
            <person name="Bao Z."/>
        </authorList>
    </citation>
    <scope>NUCLEOTIDE SEQUENCE [LARGE SCALE GENOMIC DNA]</scope>
    <source>
        <strain evidence="5 6">PY_sf001</strain>
    </source>
</reference>
<dbReference type="Pfam" id="PF13499">
    <property type="entry name" value="EF-hand_7"/>
    <property type="match status" value="1"/>
</dbReference>
<dbReference type="InterPro" id="IPR050230">
    <property type="entry name" value="CALM/Myosin/TropC-like"/>
</dbReference>
<evidence type="ECO:0000313" key="6">
    <source>
        <dbReference type="Proteomes" id="UP000242188"/>
    </source>
</evidence>
<evidence type="ECO:0000313" key="5">
    <source>
        <dbReference type="EMBL" id="OWF45186.1"/>
    </source>
</evidence>
<dbReference type="Gene3D" id="1.10.238.10">
    <property type="entry name" value="EF-hand"/>
    <property type="match status" value="1"/>
</dbReference>
<evidence type="ECO:0000259" key="4">
    <source>
        <dbReference type="PROSITE" id="PS50222"/>
    </source>
</evidence>
<organism evidence="5 6">
    <name type="scientific">Mizuhopecten yessoensis</name>
    <name type="common">Japanese scallop</name>
    <name type="synonym">Patinopecten yessoensis</name>
    <dbReference type="NCBI Taxonomy" id="6573"/>
    <lineage>
        <taxon>Eukaryota</taxon>
        <taxon>Metazoa</taxon>
        <taxon>Spiralia</taxon>
        <taxon>Lophotrochozoa</taxon>
        <taxon>Mollusca</taxon>
        <taxon>Bivalvia</taxon>
        <taxon>Autobranchia</taxon>
        <taxon>Pteriomorphia</taxon>
        <taxon>Pectinida</taxon>
        <taxon>Pectinoidea</taxon>
        <taxon>Pectinidae</taxon>
        <taxon>Mizuhopecten</taxon>
    </lineage>
</organism>
<dbReference type="SUPFAM" id="SSF47473">
    <property type="entry name" value="EF-hand"/>
    <property type="match status" value="1"/>
</dbReference>
<keyword evidence="6" id="KW-1185">Reference proteome</keyword>
<dbReference type="GO" id="GO:0016460">
    <property type="term" value="C:myosin II complex"/>
    <property type="evidence" value="ECO:0007669"/>
    <property type="project" value="TreeGrafter"/>
</dbReference>
<sequence length="145" mass="16877">MPNRAKNPDAEAFEKAHDLFDFLDEDNDGRLTRDEFIMFTHGIGFNPDDKAADAILDEADPHRSGYVAWTDYKTTLTHRLPQVRMEEEKLREAFRVYDHDRDGTVTVDQLQTIIKADSRIKHDVIDKLRDSDRDGKIEITRKFSP</sequence>
<accession>A0A210Q8Y2</accession>
<dbReference type="PANTHER" id="PTHR23048:SF0">
    <property type="entry name" value="CALMODULIN LIKE 3"/>
    <property type="match status" value="1"/>
</dbReference>
<keyword evidence="3" id="KW-0514">Muscle protein</keyword>
<proteinExistence type="predicted"/>
<dbReference type="GO" id="GO:0005509">
    <property type="term" value="F:calcium ion binding"/>
    <property type="evidence" value="ECO:0007669"/>
    <property type="project" value="InterPro"/>
</dbReference>
<comment type="caution">
    <text evidence="5">The sequence shown here is derived from an EMBL/GenBank/DDBJ whole genome shotgun (WGS) entry which is preliminary data.</text>
</comment>
<dbReference type="OrthoDB" id="26525at2759"/>
<dbReference type="AlphaFoldDB" id="A0A210Q8Y2"/>
<keyword evidence="1" id="KW-0677">Repeat</keyword>
<evidence type="ECO:0000256" key="1">
    <source>
        <dbReference type="ARBA" id="ARBA00022737"/>
    </source>
</evidence>
<name>A0A210Q8Y2_MIZYE</name>
<feature type="domain" description="EF-hand" evidence="4">
    <location>
        <begin position="85"/>
        <end position="120"/>
    </location>
</feature>
<dbReference type="FunFam" id="1.10.238.10:FF:000001">
    <property type="entry name" value="Calmodulin 1"/>
    <property type="match status" value="1"/>
</dbReference>
<keyword evidence="2" id="KW-0106">Calcium</keyword>
<evidence type="ECO:0000256" key="3">
    <source>
        <dbReference type="ARBA" id="ARBA00023179"/>
    </source>
</evidence>
<feature type="domain" description="EF-hand" evidence="4">
    <location>
        <begin position="11"/>
        <end position="46"/>
    </location>
</feature>
<dbReference type="CDD" id="cd00051">
    <property type="entry name" value="EFh"/>
    <property type="match status" value="1"/>
</dbReference>
<dbReference type="PROSITE" id="PS50222">
    <property type="entry name" value="EF_HAND_2"/>
    <property type="match status" value="2"/>
</dbReference>
<dbReference type="PANTHER" id="PTHR23048">
    <property type="entry name" value="MYOSIN LIGHT CHAIN 1, 3"/>
    <property type="match status" value="1"/>
</dbReference>
<protein>
    <submittedName>
        <fullName evidence="5">Calmodulin</fullName>
    </submittedName>
</protein>
<dbReference type="PROSITE" id="PS00018">
    <property type="entry name" value="EF_HAND_1"/>
    <property type="match status" value="1"/>
</dbReference>
<evidence type="ECO:0000256" key="2">
    <source>
        <dbReference type="ARBA" id="ARBA00022837"/>
    </source>
</evidence>
<dbReference type="InterPro" id="IPR018247">
    <property type="entry name" value="EF_Hand_1_Ca_BS"/>
</dbReference>